<evidence type="ECO:0000256" key="2">
    <source>
        <dbReference type="ARBA" id="ARBA00016337"/>
    </source>
</evidence>
<evidence type="ECO:0000256" key="3">
    <source>
        <dbReference type="ARBA" id="ARBA00022630"/>
    </source>
</evidence>
<evidence type="ECO:0000256" key="11">
    <source>
        <dbReference type="PIRSR" id="PIRSR006268-2"/>
    </source>
</evidence>
<evidence type="ECO:0000256" key="1">
    <source>
        <dbReference type="ARBA" id="ARBA00011955"/>
    </source>
</evidence>
<accession>A0A6N3ES43</accession>
<dbReference type="PIRSF" id="PIRSF006268">
    <property type="entry name" value="ApbE"/>
    <property type="match status" value="1"/>
</dbReference>
<feature type="binding site" evidence="11">
    <location>
        <position position="178"/>
    </location>
    <ligand>
        <name>Mg(2+)</name>
        <dbReference type="ChEBI" id="CHEBI:18420"/>
    </ligand>
</feature>
<evidence type="ECO:0000256" key="5">
    <source>
        <dbReference type="ARBA" id="ARBA00022723"/>
    </source>
</evidence>
<keyword evidence="3 10" id="KW-0285">Flavoprotein</keyword>
<dbReference type="PANTHER" id="PTHR30040">
    <property type="entry name" value="THIAMINE BIOSYNTHESIS LIPOPROTEIN APBE"/>
    <property type="match status" value="1"/>
</dbReference>
<evidence type="ECO:0000256" key="10">
    <source>
        <dbReference type="PIRNR" id="PIRNR006268"/>
    </source>
</evidence>
<gene>
    <name evidence="13" type="primary">apbE_2</name>
    <name evidence="13" type="ORF">IBLFYP30_02632</name>
</gene>
<feature type="binding site" evidence="11">
    <location>
        <position position="292"/>
    </location>
    <ligand>
        <name>Mg(2+)</name>
        <dbReference type="ChEBI" id="CHEBI:18420"/>
    </ligand>
</feature>
<dbReference type="PANTHER" id="PTHR30040:SF2">
    <property type="entry name" value="FAD:PROTEIN FMN TRANSFERASE"/>
    <property type="match status" value="1"/>
</dbReference>
<evidence type="ECO:0000256" key="4">
    <source>
        <dbReference type="ARBA" id="ARBA00022679"/>
    </source>
</evidence>
<dbReference type="InterPro" id="IPR024932">
    <property type="entry name" value="ApbE"/>
</dbReference>
<keyword evidence="4 10" id="KW-0808">Transferase</keyword>
<comment type="cofactor">
    <cofactor evidence="11">
        <name>Mg(2+)</name>
        <dbReference type="ChEBI" id="CHEBI:18420"/>
    </cofactor>
    <cofactor evidence="11">
        <name>Mn(2+)</name>
        <dbReference type="ChEBI" id="CHEBI:29035"/>
    </cofactor>
    <text evidence="11">Magnesium. Can also use manganese.</text>
</comment>
<organism evidence="13">
    <name type="scientific">Intestinibacter bartlettii</name>
    <dbReference type="NCBI Taxonomy" id="261299"/>
    <lineage>
        <taxon>Bacteria</taxon>
        <taxon>Bacillati</taxon>
        <taxon>Bacillota</taxon>
        <taxon>Clostridia</taxon>
        <taxon>Peptostreptococcales</taxon>
        <taxon>Peptostreptococcaceae</taxon>
        <taxon>Intestinibacter</taxon>
    </lineage>
</organism>
<feature type="transmembrane region" description="Helical" evidence="12">
    <location>
        <begin position="7"/>
        <end position="23"/>
    </location>
</feature>
<keyword evidence="6 10" id="KW-0274">FAD</keyword>
<dbReference type="GO" id="GO:0046872">
    <property type="term" value="F:metal ion binding"/>
    <property type="evidence" value="ECO:0007669"/>
    <property type="project" value="UniProtKB-UniRule"/>
</dbReference>
<keyword evidence="12" id="KW-0472">Membrane</keyword>
<feature type="binding site" evidence="11">
    <location>
        <position position="296"/>
    </location>
    <ligand>
        <name>Mg(2+)</name>
        <dbReference type="ChEBI" id="CHEBI:18420"/>
    </ligand>
</feature>
<keyword evidence="12" id="KW-0812">Transmembrane</keyword>
<name>A0A6N3ES43_9FIRM</name>
<dbReference type="InterPro" id="IPR003374">
    <property type="entry name" value="ApbE-like_sf"/>
</dbReference>
<evidence type="ECO:0000256" key="12">
    <source>
        <dbReference type="SAM" id="Phobius"/>
    </source>
</evidence>
<protein>
    <recommendedName>
        <fullName evidence="2 10">FAD:protein FMN transferase</fullName>
        <ecNumber evidence="1 10">2.7.1.180</ecNumber>
    </recommendedName>
    <alternativeName>
        <fullName evidence="8 10">Flavin transferase</fullName>
    </alternativeName>
</protein>
<keyword evidence="7 10" id="KW-0460">Magnesium</keyword>
<dbReference type="EMBL" id="CACRUE010000039">
    <property type="protein sequence ID" value="VYU42508.1"/>
    <property type="molecule type" value="Genomic_DNA"/>
</dbReference>
<comment type="similarity">
    <text evidence="10">Belongs to the ApbE family.</text>
</comment>
<evidence type="ECO:0000313" key="13">
    <source>
        <dbReference type="EMBL" id="VYU42508.1"/>
    </source>
</evidence>
<dbReference type="SUPFAM" id="SSF143631">
    <property type="entry name" value="ApbE-like"/>
    <property type="match status" value="1"/>
</dbReference>
<dbReference type="GO" id="GO:0016740">
    <property type="term" value="F:transferase activity"/>
    <property type="evidence" value="ECO:0007669"/>
    <property type="project" value="UniProtKB-UniRule"/>
</dbReference>
<keyword evidence="5 10" id="KW-0479">Metal-binding</keyword>
<sequence length="348" mass="38420">MNKKKSTFLIIAIIAICFFIYIFRGNFNKGDYSQTYYDLNTVSNITLYNVKESDSKEILDECGKILLDIDNTMSKTRDYSDVTKINQNAGKGYVNISDKTFEVIKTALHFSDISDGVFDISIGPVVDLWGIGTDNARVPDKNEIKDKLSLVNYKDISIDEKNSSVKLNKKGMEIDLGGIAKGYAADQIVKYLKSKDVESAIINLGGNVFILGEKEKNTPFKVGIQDPTSKDGSSIGNIAVSNKSVVTSGIYERYLEKDGVIYHHMIDPSTGYPFENNLSSVTIISSSSIVGDGLSTTTFGLGLQKGMKLIESLDNTDAIFITKDKKVYTTSNLKGKLNLKNESFKLMN</sequence>
<keyword evidence="12" id="KW-1133">Transmembrane helix</keyword>
<evidence type="ECO:0000256" key="9">
    <source>
        <dbReference type="ARBA" id="ARBA00048540"/>
    </source>
</evidence>
<keyword evidence="13" id="KW-0449">Lipoprotein</keyword>
<comment type="catalytic activity">
    <reaction evidence="9 10">
        <text>L-threonyl-[protein] + FAD = FMN-L-threonyl-[protein] + AMP + H(+)</text>
        <dbReference type="Rhea" id="RHEA:36847"/>
        <dbReference type="Rhea" id="RHEA-COMP:11060"/>
        <dbReference type="Rhea" id="RHEA-COMP:11061"/>
        <dbReference type="ChEBI" id="CHEBI:15378"/>
        <dbReference type="ChEBI" id="CHEBI:30013"/>
        <dbReference type="ChEBI" id="CHEBI:57692"/>
        <dbReference type="ChEBI" id="CHEBI:74257"/>
        <dbReference type="ChEBI" id="CHEBI:456215"/>
        <dbReference type="EC" id="2.7.1.180"/>
    </reaction>
</comment>
<dbReference type="EC" id="2.7.1.180" evidence="1 10"/>
<dbReference type="AlphaFoldDB" id="A0A6N3ES43"/>
<evidence type="ECO:0000256" key="8">
    <source>
        <dbReference type="ARBA" id="ARBA00031306"/>
    </source>
</evidence>
<dbReference type="Gene3D" id="3.10.520.10">
    <property type="entry name" value="ApbE-like domains"/>
    <property type="match status" value="1"/>
</dbReference>
<reference evidence="13" key="1">
    <citation type="submission" date="2019-11" db="EMBL/GenBank/DDBJ databases">
        <authorList>
            <person name="Feng L."/>
        </authorList>
    </citation>
    <scope>NUCLEOTIDE SEQUENCE</scope>
    <source>
        <strain evidence="13">IbartlettiiLFYP30</strain>
    </source>
</reference>
<proteinExistence type="inferred from homology"/>
<dbReference type="Pfam" id="PF02424">
    <property type="entry name" value="ApbE"/>
    <property type="match status" value="1"/>
</dbReference>
<evidence type="ECO:0000256" key="7">
    <source>
        <dbReference type="ARBA" id="ARBA00022842"/>
    </source>
</evidence>
<dbReference type="RefSeq" id="WP_156531138.1">
    <property type="nucleotide sequence ID" value="NZ_CACRUE010000039.1"/>
</dbReference>
<evidence type="ECO:0000256" key="6">
    <source>
        <dbReference type="ARBA" id="ARBA00022827"/>
    </source>
</evidence>